<evidence type="ECO:0000256" key="8">
    <source>
        <dbReference type="ARBA" id="ARBA00037998"/>
    </source>
</evidence>
<dbReference type="GO" id="GO:0022857">
    <property type="term" value="F:transmembrane transporter activity"/>
    <property type="evidence" value="ECO:0007669"/>
    <property type="project" value="InterPro"/>
</dbReference>
<dbReference type="EMBL" id="PYGA01000002">
    <property type="protein sequence ID" value="PSL00286.1"/>
    <property type="molecule type" value="Genomic_DNA"/>
</dbReference>
<reference evidence="10 11" key="1">
    <citation type="submission" date="2018-03" db="EMBL/GenBank/DDBJ databases">
        <title>Genomic Encyclopedia of Archaeal and Bacterial Type Strains, Phase II (KMG-II): from individual species to whole genera.</title>
        <authorList>
            <person name="Goeker M."/>
        </authorList>
    </citation>
    <scope>NUCLEOTIDE SEQUENCE [LARGE SCALE GENOMIC DNA]</scope>
    <source>
        <strain evidence="10 11">DSM 45312</strain>
    </source>
</reference>
<accession>A0A2P8DST9</accession>
<feature type="transmembrane region" description="Helical" evidence="9">
    <location>
        <begin position="99"/>
        <end position="118"/>
    </location>
</feature>
<evidence type="ECO:0000256" key="1">
    <source>
        <dbReference type="ARBA" id="ARBA00004651"/>
    </source>
</evidence>
<evidence type="ECO:0000313" key="10">
    <source>
        <dbReference type="EMBL" id="PSL00286.1"/>
    </source>
</evidence>
<feature type="transmembrane region" description="Helical" evidence="9">
    <location>
        <begin position="37"/>
        <end position="59"/>
    </location>
</feature>
<evidence type="ECO:0000256" key="4">
    <source>
        <dbReference type="ARBA" id="ARBA00022692"/>
    </source>
</evidence>
<evidence type="ECO:0000313" key="11">
    <source>
        <dbReference type="Proteomes" id="UP000240542"/>
    </source>
</evidence>
<dbReference type="InterPro" id="IPR052157">
    <property type="entry name" value="BCAA_transport_permease"/>
</dbReference>
<name>A0A2P8DST9_9ACTN</name>
<keyword evidence="3" id="KW-1003">Cell membrane</keyword>
<keyword evidence="7 9" id="KW-0472">Membrane</keyword>
<dbReference type="Pfam" id="PF02653">
    <property type="entry name" value="BPD_transp_2"/>
    <property type="match status" value="1"/>
</dbReference>
<dbReference type="AlphaFoldDB" id="A0A2P8DST9"/>
<evidence type="ECO:0000256" key="2">
    <source>
        <dbReference type="ARBA" id="ARBA00022448"/>
    </source>
</evidence>
<gene>
    <name evidence="10" type="ORF">CLV63_102413</name>
</gene>
<comment type="similarity">
    <text evidence="8">Belongs to the binding-protein-dependent transport system permease family. LivHM subfamily.</text>
</comment>
<keyword evidence="2" id="KW-0813">Transport</keyword>
<keyword evidence="5" id="KW-0029">Amino-acid transport</keyword>
<proteinExistence type="inferred from homology"/>
<evidence type="ECO:0000256" key="7">
    <source>
        <dbReference type="ARBA" id="ARBA00023136"/>
    </source>
</evidence>
<dbReference type="CDD" id="cd06582">
    <property type="entry name" value="TM_PBP1_LivH_like"/>
    <property type="match status" value="1"/>
</dbReference>
<dbReference type="PANTHER" id="PTHR11795">
    <property type="entry name" value="BRANCHED-CHAIN AMINO ACID TRANSPORT SYSTEM PERMEASE PROTEIN LIVH"/>
    <property type="match status" value="1"/>
</dbReference>
<feature type="transmembrane region" description="Helical" evidence="9">
    <location>
        <begin position="192"/>
        <end position="214"/>
    </location>
</feature>
<dbReference type="InterPro" id="IPR001851">
    <property type="entry name" value="ABC_transp_permease"/>
</dbReference>
<protein>
    <submittedName>
        <fullName evidence="10">Amino acid/amide ABC transporter membrane protein 1 (HAAT family)</fullName>
    </submittedName>
</protein>
<keyword evidence="6 9" id="KW-1133">Transmembrane helix</keyword>
<feature type="transmembrane region" description="Helical" evidence="9">
    <location>
        <begin position="226"/>
        <end position="251"/>
    </location>
</feature>
<feature type="transmembrane region" description="Helical" evidence="9">
    <location>
        <begin position="65"/>
        <end position="87"/>
    </location>
</feature>
<evidence type="ECO:0000256" key="3">
    <source>
        <dbReference type="ARBA" id="ARBA00022475"/>
    </source>
</evidence>
<organism evidence="10 11">
    <name type="scientific">Murinocardiopsis flavida</name>
    <dbReference type="NCBI Taxonomy" id="645275"/>
    <lineage>
        <taxon>Bacteria</taxon>
        <taxon>Bacillati</taxon>
        <taxon>Actinomycetota</taxon>
        <taxon>Actinomycetes</taxon>
        <taxon>Streptosporangiales</taxon>
        <taxon>Nocardiopsidaceae</taxon>
        <taxon>Murinocardiopsis</taxon>
    </lineage>
</organism>
<dbReference type="GO" id="GO:0005886">
    <property type="term" value="C:plasma membrane"/>
    <property type="evidence" value="ECO:0007669"/>
    <property type="project" value="UniProtKB-SubCell"/>
</dbReference>
<comment type="caution">
    <text evidence="10">The sequence shown here is derived from an EMBL/GenBank/DDBJ whole genome shotgun (WGS) entry which is preliminary data.</text>
</comment>
<dbReference type="Proteomes" id="UP000240542">
    <property type="component" value="Unassembled WGS sequence"/>
</dbReference>
<dbReference type="RefSeq" id="WP_211301150.1">
    <property type="nucleotide sequence ID" value="NZ_PYGA01000002.1"/>
</dbReference>
<comment type="subcellular location">
    <subcellularLocation>
        <location evidence="1">Cell membrane</location>
        <topology evidence="1">Multi-pass membrane protein</topology>
    </subcellularLocation>
</comment>
<keyword evidence="11" id="KW-1185">Reference proteome</keyword>
<feature type="transmembrane region" description="Helical" evidence="9">
    <location>
        <begin position="263"/>
        <end position="281"/>
    </location>
</feature>
<dbReference type="GO" id="GO:0006865">
    <property type="term" value="P:amino acid transport"/>
    <property type="evidence" value="ECO:0007669"/>
    <property type="project" value="UniProtKB-KW"/>
</dbReference>
<feature type="transmembrane region" description="Helical" evidence="9">
    <location>
        <begin position="6"/>
        <end position="25"/>
    </location>
</feature>
<dbReference type="PANTHER" id="PTHR11795:SF445">
    <property type="entry name" value="AMINO ACID ABC TRANSPORTER PERMEASE PROTEIN"/>
    <property type="match status" value="1"/>
</dbReference>
<evidence type="ECO:0000256" key="9">
    <source>
        <dbReference type="SAM" id="Phobius"/>
    </source>
</evidence>
<feature type="transmembrane region" description="Helical" evidence="9">
    <location>
        <begin position="146"/>
        <end position="163"/>
    </location>
</feature>
<sequence>MPSLSLLAQGLALGVLTGGVYALLASGLTLYFGVMRVVMVAHPAFLFLAAYITYFLHAVTGMDPLLTAVITVPLFFLLGVGIQRVLVARIPQESLAMMSVLLTFSLALLIEGGLGYVATGSYRSITVDYATTSLHLFGVAFPYDRLIGFGLAAATFIAIFAVLRLTRLGKALRATIQHPDAARLVGIDTAKVTGIGFGIGLATAALGGAVLSIIDPFFPAAHWDYIGKLMAIIVVGGLGSVRGAAIAALILGTIEAVVQVSGGATEAGLMFYAFLFATLLLRPQGFFGGRLAERF</sequence>
<keyword evidence="4 9" id="KW-0812">Transmembrane</keyword>
<evidence type="ECO:0000256" key="5">
    <source>
        <dbReference type="ARBA" id="ARBA00022970"/>
    </source>
</evidence>
<evidence type="ECO:0000256" key="6">
    <source>
        <dbReference type="ARBA" id="ARBA00022989"/>
    </source>
</evidence>